<feature type="domain" description="EGF-like" evidence="3">
    <location>
        <begin position="975"/>
        <end position="1013"/>
    </location>
</feature>
<dbReference type="Proteomes" id="UP000275408">
    <property type="component" value="Unassembled WGS sequence"/>
</dbReference>
<dbReference type="OrthoDB" id="6145874at2759"/>
<dbReference type="Gene3D" id="3.50.4.10">
    <property type="entry name" value="Hepatocyte Growth Factor"/>
    <property type="match status" value="1"/>
</dbReference>
<reference evidence="6 7" key="1">
    <citation type="journal article" date="2018" name="Sci. Rep.">
        <title>Comparative analysis of the Pocillopora damicornis genome highlights role of immune system in coral evolution.</title>
        <authorList>
            <person name="Cunning R."/>
            <person name="Bay R.A."/>
            <person name="Gillette P."/>
            <person name="Baker A.C."/>
            <person name="Traylor-Knowles N."/>
        </authorList>
    </citation>
    <scope>NUCLEOTIDE SEQUENCE [LARGE SCALE GENOMIC DNA]</scope>
    <source>
        <strain evidence="6">RSMAS</strain>
        <tissue evidence="6">Whole animal</tissue>
    </source>
</reference>
<evidence type="ECO:0000259" key="5">
    <source>
        <dbReference type="PROSITE" id="PS51406"/>
    </source>
</evidence>
<dbReference type="SMART" id="SM00181">
    <property type="entry name" value="EGF"/>
    <property type="match status" value="2"/>
</dbReference>
<dbReference type="Gene3D" id="4.10.530.10">
    <property type="entry name" value="Gamma-fibrinogen Carboxyl Terminal Fragment, domain 2"/>
    <property type="match status" value="1"/>
</dbReference>
<evidence type="ECO:0008006" key="8">
    <source>
        <dbReference type="Google" id="ProtNLM"/>
    </source>
</evidence>
<dbReference type="InterPro" id="IPR014716">
    <property type="entry name" value="Fibrinogen_a/b/g_C_1"/>
</dbReference>
<dbReference type="PROSITE" id="PS50948">
    <property type="entry name" value="PAN"/>
    <property type="match status" value="1"/>
</dbReference>
<evidence type="ECO:0000256" key="1">
    <source>
        <dbReference type="ARBA" id="ARBA00023157"/>
    </source>
</evidence>
<dbReference type="EMBL" id="RCHS01003181">
    <property type="protein sequence ID" value="RMX43592.1"/>
    <property type="molecule type" value="Genomic_DNA"/>
</dbReference>
<dbReference type="Gene3D" id="2.10.25.10">
    <property type="entry name" value="Laminin"/>
    <property type="match status" value="1"/>
</dbReference>
<feature type="domain" description="Fibrinogen C-terminal" evidence="5">
    <location>
        <begin position="273"/>
        <end position="484"/>
    </location>
</feature>
<proteinExistence type="predicted"/>
<sequence>MAPVKLKPVKVFAVSVAQDLLERVVVCRNCAEIFKSGGKRDGFYAIRPDGLSSFDVFCDQTKAGGGRTVFQKRFEGSVDFYLSWNDYKYGFGDVNGEFWLGLEKIHALTPDDNNMLRVDLEDFGGNTRYAEYNMFGVTSENDKCKLNLGSYSCNIMKFSPPTTHKRIINDGILFLIRWLLDGIVATGKQCRQQRSISGWALQGFVFKTFSVTAIHECDMSCEREITCQSYNYVIGEKSCELNNRTKEARPENFLRDPSRFYHKRLVDRAALGSIPELPARSCWEIKASEGEDTISKKYWLDPLGTREYVFEVFCDQKTSSGGWTVFQRRVDGSVDFFLDWTDYKHGFGNLSGEFWLGLEKVHRLTSDHNNVLRVDLEDFEGNTAYAEYNMFGVMSRENNRERGQPFTTKDKDNDGSVKNCATESKGAWWYQSCHYSNVNGLYHHGQHSSADGGFRNIIFRDPIPNMVLKNYSIKSSEVLSEGSCRVMCYMDPNCVSINIGPLDEGKHKCELNNVTEENHAPFLLVNKPGYTYLAIEGGGWTVFQKRLDGSVNFYLKWADYKSGFGDLNGEFWLGLDKIHRLTLDNNSILRVDLEDFEGETRYAEYNLFGVTSEKDKYRLILGDYSAGFTNKGFRCVCRDGFTGENCQFRAFKKNCAEIFNAGERRDGMYTIKPDNLPGFDVFCDLTTAGGGWTVFQKRLDGSVDFYLNWIDYKHGFGDLNGEFWLGLDKIHRLTSDNNNVLRVDLEDFEGSHTYAEYKMFGVKSENDKYKLILGSYSGNSGDSLAVHRGMPFTTRDQDNDKGNDNHGGLNCAIKFKGAWWYKNCHRSNLNGLYLRGSHSSFADGVNWKDWKGHYYSLKRTEMKLKFYLEAIIGNLFIFLGIISTPCFCSTGDDCRNIIFRDPKPNMAMRNHVIKSAKVPNVGSCRLMCYMEPNCVSINIGPVEGENQNCELNNATEKNQAPFLLVNKEGYTYLAIENPCSSSSCLNNGTCQAGFTSKGFRCVCRDGFTGENCQALKKNCADIYKAGEREDGMYTIRTDNLQAFEVLCDQTTLGGGWTVFQKRLNGSVDFYVNWIDYKHGFGDLNGEFWLGLDKIHRLTSDDNNMLRVDLEDFEGNTRYAEYSKFGVMSENDMYKMTLGDYSGNAGDSLALHRNMPFTTRDQDNDKHADNCAIKYKGAWWYNKCQHSNLNGFYYGGQHSSFADGVNWLDWTGRHYSLKRTEMKIRPVMIVETSYFGTQYQTWP</sequence>
<feature type="disulfide bond" evidence="2">
    <location>
        <begin position="984"/>
        <end position="1001"/>
    </location>
</feature>
<feature type="domain" description="Fibrinogen C-terminal" evidence="5">
    <location>
        <begin position="646"/>
        <end position="868"/>
    </location>
</feature>
<dbReference type="PANTHER" id="PTHR19143">
    <property type="entry name" value="FIBRINOGEN/TENASCIN/ANGIOPOEITIN"/>
    <property type="match status" value="1"/>
</dbReference>
<protein>
    <recommendedName>
        <fullName evidence="8">Fibrinogen C-terminal domain-containing protein</fullName>
    </recommendedName>
</protein>
<feature type="domain" description="Fibrinogen C-terminal" evidence="5">
    <location>
        <begin position="1010"/>
        <end position="1227"/>
    </location>
</feature>
<evidence type="ECO:0000259" key="4">
    <source>
        <dbReference type="PROSITE" id="PS50948"/>
    </source>
</evidence>
<name>A0A3M6TQC2_POCDA</name>
<keyword evidence="2" id="KW-0245">EGF-like domain</keyword>
<dbReference type="InterPro" id="IPR020837">
    <property type="entry name" value="Fibrinogen_CS"/>
</dbReference>
<dbReference type="Gene3D" id="3.90.215.10">
    <property type="entry name" value="Gamma Fibrinogen, chain A, domain 1"/>
    <property type="match status" value="5"/>
</dbReference>
<dbReference type="CDD" id="cd00054">
    <property type="entry name" value="EGF_CA"/>
    <property type="match status" value="1"/>
</dbReference>
<evidence type="ECO:0000313" key="6">
    <source>
        <dbReference type="EMBL" id="RMX43592.1"/>
    </source>
</evidence>
<dbReference type="SUPFAM" id="SSF57414">
    <property type="entry name" value="Hairpin loop containing domain-like"/>
    <property type="match status" value="1"/>
</dbReference>
<organism evidence="6 7">
    <name type="scientific">Pocillopora damicornis</name>
    <name type="common">Cauliflower coral</name>
    <name type="synonym">Millepora damicornis</name>
    <dbReference type="NCBI Taxonomy" id="46731"/>
    <lineage>
        <taxon>Eukaryota</taxon>
        <taxon>Metazoa</taxon>
        <taxon>Cnidaria</taxon>
        <taxon>Anthozoa</taxon>
        <taxon>Hexacorallia</taxon>
        <taxon>Scleractinia</taxon>
        <taxon>Astrocoeniina</taxon>
        <taxon>Pocilloporidae</taxon>
        <taxon>Pocillopora</taxon>
    </lineage>
</organism>
<feature type="domain" description="Apple" evidence="4">
    <location>
        <begin position="190"/>
        <end position="266"/>
    </location>
</feature>
<comment type="caution">
    <text evidence="6">The sequence shown here is derived from an EMBL/GenBank/DDBJ whole genome shotgun (WGS) entry which is preliminary data.</text>
</comment>
<dbReference type="InterPro" id="IPR000742">
    <property type="entry name" value="EGF"/>
</dbReference>
<dbReference type="FunFam" id="3.90.215.10:FF:000001">
    <property type="entry name" value="Tenascin isoform 1"/>
    <property type="match status" value="2"/>
</dbReference>
<dbReference type="AlphaFoldDB" id="A0A3M6TQC2"/>
<dbReference type="CDD" id="cd00087">
    <property type="entry name" value="FReD"/>
    <property type="match status" value="3"/>
</dbReference>
<dbReference type="InterPro" id="IPR050373">
    <property type="entry name" value="Fibrinogen_C-term_domain"/>
</dbReference>
<feature type="domain" description="Fibrinogen C-terminal" evidence="5">
    <location>
        <begin position="500"/>
        <end position="627"/>
    </location>
</feature>
<dbReference type="SMART" id="SM00186">
    <property type="entry name" value="FBG"/>
    <property type="match status" value="5"/>
</dbReference>
<comment type="caution">
    <text evidence="2">Lacks conserved residue(s) required for the propagation of feature annotation.</text>
</comment>
<evidence type="ECO:0000256" key="2">
    <source>
        <dbReference type="PROSITE-ProRule" id="PRU00076"/>
    </source>
</evidence>
<dbReference type="SUPFAM" id="SSF57196">
    <property type="entry name" value="EGF/Laminin"/>
    <property type="match status" value="1"/>
</dbReference>
<evidence type="ECO:0000259" key="3">
    <source>
        <dbReference type="PROSITE" id="PS50026"/>
    </source>
</evidence>
<keyword evidence="1 2" id="KW-1015">Disulfide bond</keyword>
<gene>
    <name evidence="6" type="ORF">pdam_00023422</name>
</gene>
<dbReference type="PROSITE" id="PS51406">
    <property type="entry name" value="FIBRINOGEN_C_2"/>
    <property type="match status" value="5"/>
</dbReference>
<dbReference type="InterPro" id="IPR003609">
    <property type="entry name" value="Pan_app"/>
</dbReference>
<dbReference type="PROSITE" id="PS50026">
    <property type="entry name" value="EGF_3"/>
    <property type="match status" value="1"/>
</dbReference>
<dbReference type="PROSITE" id="PS00022">
    <property type="entry name" value="EGF_1"/>
    <property type="match status" value="1"/>
</dbReference>
<dbReference type="NCBIfam" id="NF040941">
    <property type="entry name" value="GGGWT_bact"/>
    <property type="match status" value="4"/>
</dbReference>
<dbReference type="InterPro" id="IPR036056">
    <property type="entry name" value="Fibrinogen-like_C"/>
</dbReference>
<accession>A0A3M6TQC2</accession>
<dbReference type="InterPro" id="IPR002181">
    <property type="entry name" value="Fibrinogen_a/b/g_C_dom"/>
</dbReference>
<evidence type="ECO:0000313" key="7">
    <source>
        <dbReference type="Proteomes" id="UP000275408"/>
    </source>
</evidence>
<dbReference type="PROSITE" id="PS00514">
    <property type="entry name" value="FIBRINOGEN_C_1"/>
    <property type="match status" value="3"/>
</dbReference>
<dbReference type="SUPFAM" id="SSF56496">
    <property type="entry name" value="Fibrinogen C-terminal domain-like"/>
    <property type="match status" value="5"/>
</dbReference>
<feature type="disulfide bond" evidence="2">
    <location>
        <begin position="1003"/>
        <end position="1012"/>
    </location>
</feature>
<dbReference type="PANTHER" id="PTHR19143:SF424">
    <property type="entry name" value="FIBRINOGEN C-TERMINAL DOMAIN-CONTAINING PROTEIN"/>
    <property type="match status" value="1"/>
</dbReference>
<dbReference type="Pfam" id="PF00147">
    <property type="entry name" value="Fibrinogen_C"/>
    <property type="match status" value="6"/>
</dbReference>
<dbReference type="SMART" id="SM00473">
    <property type="entry name" value="PAN_AP"/>
    <property type="match status" value="3"/>
</dbReference>
<dbReference type="Pfam" id="PF00024">
    <property type="entry name" value="PAN_1"/>
    <property type="match status" value="1"/>
</dbReference>
<feature type="domain" description="Fibrinogen C-terminal" evidence="5">
    <location>
        <begin position="21"/>
        <end position="152"/>
    </location>
</feature>
<dbReference type="GO" id="GO:0005615">
    <property type="term" value="C:extracellular space"/>
    <property type="evidence" value="ECO:0007669"/>
    <property type="project" value="TreeGrafter"/>
</dbReference>
<keyword evidence="7" id="KW-1185">Reference proteome</keyword>
<dbReference type="PROSITE" id="PS01186">
    <property type="entry name" value="EGF_2"/>
    <property type="match status" value="1"/>
</dbReference>